<dbReference type="InterPro" id="IPR004143">
    <property type="entry name" value="BPL_LPL_catalytic"/>
</dbReference>
<keyword evidence="4" id="KW-1185">Reference proteome</keyword>
<dbReference type="GO" id="GO:0016874">
    <property type="term" value="F:ligase activity"/>
    <property type="evidence" value="ECO:0007669"/>
    <property type="project" value="UniProtKB-KW"/>
</dbReference>
<dbReference type="Proteomes" id="UP001366166">
    <property type="component" value="Chromosome"/>
</dbReference>
<dbReference type="CDD" id="cd16443">
    <property type="entry name" value="LplA"/>
    <property type="match status" value="1"/>
</dbReference>
<dbReference type="PANTHER" id="PTHR43679:SF2">
    <property type="entry name" value="OCTANOYL-[GCVH]:PROTEIN N-OCTANOYLTRANSFERASE"/>
    <property type="match status" value="1"/>
</dbReference>
<evidence type="ECO:0000313" key="4">
    <source>
        <dbReference type="Proteomes" id="UP001366166"/>
    </source>
</evidence>
<gene>
    <name evidence="3" type="ORF">FAK_18850</name>
</gene>
<dbReference type="Gene3D" id="3.30.390.50">
    <property type="entry name" value="CO dehydrogenase flavoprotein, C-terminal domain"/>
    <property type="match status" value="1"/>
</dbReference>
<dbReference type="PROSITE" id="PS51733">
    <property type="entry name" value="BPL_LPL_CATALYTIC"/>
    <property type="match status" value="1"/>
</dbReference>
<dbReference type="RefSeq" id="WP_338606491.1">
    <property type="nucleotide sequence ID" value="NZ_AP028679.1"/>
</dbReference>
<dbReference type="InterPro" id="IPR045864">
    <property type="entry name" value="aa-tRNA-synth_II/BPL/LPL"/>
</dbReference>
<feature type="domain" description="BPL/LPL catalytic" evidence="2">
    <location>
        <begin position="31"/>
        <end position="224"/>
    </location>
</feature>
<proteinExistence type="predicted"/>
<dbReference type="AlphaFoldDB" id="A0AAU9EHT3"/>
<dbReference type="EMBL" id="AP028679">
    <property type="protein sequence ID" value="BEQ14819.1"/>
    <property type="molecule type" value="Genomic_DNA"/>
</dbReference>
<sequence length="519" mass="57182">MTHFRLLDTGLLTAAENMALDEIITRRVGAGLSPPTLRFLRFSPDAALVGFHQEAERELRLDYCAQQGIEVNRRVTGGGALLFQESSLGWEIIAPWGQGPFAGGFNAALERICLAAARGISSLGIEACFRPRNDIEVDGRKISGTGGMVLEGGALFQGTVLVVNEIERFLKALRVPVEKLKRREIESLMERMAFLEDLLGRPLPMAELKQVLADGLSQGLGLSLEPGGLTEGERDELAQRLPYFSSEEWLRLKSLPSDRPAWLRHYVQGDGGSMQVHLWLDKRGARVQKALISGDFFARPQRLVPDLEAALMGAKAQLEQLRRVVEEFFANAPGELVGITPSEVARAVAQAGARLALARELGQENAAELFLVNLAPEEALEQKAAWLLLPYCSKPPDCEFRYVSDCGVCGDCQFTAMITLGHELGLEPVSIQSFEHLMENLRRIHQQGGWFLGSCCEAFYTKHQREIEESGARGVLVNLDSTTCYDLGKGMAAYAGHFDNQTEMNTALIEKVARRMGRA</sequence>
<keyword evidence="3" id="KW-0436">Ligase</keyword>
<dbReference type="SUPFAM" id="SSF55681">
    <property type="entry name" value="Class II aaRS and biotin synthetases"/>
    <property type="match status" value="1"/>
</dbReference>
<feature type="coiled-coil region" evidence="1">
    <location>
        <begin position="304"/>
        <end position="331"/>
    </location>
</feature>
<dbReference type="KEGG" id="dmp:FAK_18850"/>
<dbReference type="PANTHER" id="PTHR43679">
    <property type="entry name" value="OCTANOYLTRANSFERASE LIPM-RELATED"/>
    <property type="match status" value="1"/>
</dbReference>
<dbReference type="InterPro" id="IPR050664">
    <property type="entry name" value="Octanoyltrans_LipM/LipL"/>
</dbReference>
<dbReference type="Gene3D" id="3.30.930.10">
    <property type="entry name" value="Bira Bifunctional Protein, Domain 2"/>
    <property type="match status" value="1"/>
</dbReference>
<protein>
    <submittedName>
        <fullName evidence="3">Biotin/lipoate A/B protein ligase</fullName>
    </submittedName>
</protein>
<evidence type="ECO:0000259" key="2">
    <source>
        <dbReference type="PROSITE" id="PS51733"/>
    </source>
</evidence>
<accession>A0AAU9EHT3</accession>
<name>A0AAU9EHT3_9BACT</name>
<evidence type="ECO:0000256" key="1">
    <source>
        <dbReference type="SAM" id="Coils"/>
    </source>
</evidence>
<organism evidence="3 4">
    <name type="scientific">Desulfoferula mesophila</name>
    <dbReference type="NCBI Taxonomy" id="3058419"/>
    <lineage>
        <taxon>Bacteria</taxon>
        <taxon>Pseudomonadati</taxon>
        <taxon>Thermodesulfobacteriota</taxon>
        <taxon>Desulfarculia</taxon>
        <taxon>Desulfarculales</taxon>
        <taxon>Desulfarculaceae</taxon>
        <taxon>Desulfoferula</taxon>
    </lineage>
</organism>
<evidence type="ECO:0000313" key="3">
    <source>
        <dbReference type="EMBL" id="BEQ14819.1"/>
    </source>
</evidence>
<reference evidence="4" key="1">
    <citation type="journal article" date="2023" name="Arch. Microbiol.">
        <title>Desulfoferula mesophilus gen. nov. sp. nov., a mesophilic sulfate-reducing bacterium isolated from a brackish lake sediment.</title>
        <authorList>
            <person name="Watanabe T."/>
            <person name="Yabe T."/>
            <person name="Tsuji J.M."/>
            <person name="Fukui M."/>
        </authorList>
    </citation>
    <scope>NUCLEOTIDE SEQUENCE [LARGE SCALE GENOMIC DNA]</scope>
    <source>
        <strain evidence="4">12FAK</strain>
    </source>
</reference>
<dbReference type="Pfam" id="PF21948">
    <property type="entry name" value="LplA-B_cat"/>
    <property type="match status" value="1"/>
</dbReference>
<keyword evidence="1" id="KW-0175">Coiled coil</keyword>